<feature type="compositionally biased region" description="Low complexity" evidence="1">
    <location>
        <begin position="60"/>
        <end position="84"/>
    </location>
</feature>
<evidence type="ECO:0000256" key="1">
    <source>
        <dbReference type="SAM" id="MobiDB-lite"/>
    </source>
</evidence>
<gene>
    <name evidence="3" type="ORF">ABR69_02780</name>
</gene>
<dbReference type="GO" id="GO:0120147">
    <property type="term" value="F:formylglycine-generating oxidase activity"/>
    <property type="evidence" value="ECO:0007669"/>
    <property type="project" value="TreeGrafter"/>
</dbReference>
<reference evidence="3 4" key="1">
    <citation type="submission" date="2015-10" db="EMBL/GenBank/DDBJ databases">
        <title>Metagenome-Assembled Genomes uncover a global brackish microbiome.</title>
        <authorList>
            <person name="Hugerth L.W."/>
            <person name="Larsson J."/>
            <person name="Alneberg J."/>
            <person name="Lindh M.V."/>
            <person name="Legrand C."/>
            <person name="Pinhassi J."/>
            <person name="Andersson A.F."/>
        </authorList>
    </citation>
    <scope>NUCLEOTIDE SEQUENCE [LARGE SCALE GENOMIC DNA]</scope>
    <source>
        <strain evidence="3">BACL4 MAG-120507-bin80</strain>
    </source>
</reference>
<dbReference type="SUPFAM" id="SSF56436">
    <property type="entry name" value="C-type lectin-like"/>
    <property type="match status" value="1"/>
</dbReference>
<feature type="region of interest" description="Disordered" evidence="1">
    <location>
        <begin position="60"/>
        <end position="87"/>
    </location>
</feature>
<sequence length="339" mass="36230">MASGKGKKGAVNEPQKTDPFLAQNLDYQAPGRAVGLTVMLSLVAFTAAFMSYQSLQLDQATSPSSKTSEASEASESSESSESSENFALPGDPLWGFVSIPAGEFIMGSNPQRDRMAYENERWSSTQRQGRVALPEYFIGRFEVTNAQFAHYLSAIGSSSAEAFAELDPALPVTSVSLPQTLSYARWLDSQLRSTAATPVALSEALDAGAKVTLPSEAEWEKAARGTDGRIFPWGMEPNGAFANVASAALLPVGSRGCESCSYGIADMAGNAWELTRSPLIDYPFVMPSAEALLRADSLWVMRGGSFQDTINNVRSAVRGAVDPSVRNPTIGFRLVISSL</sequence>
<dbReference type="InterPro" id="IPR042095">
    <property type="entry name" value="SUMF_sf"/>
</dbReference>
<dbReference type="InterPro" id="IPR016187">
    <property type="entry name" value="CTDL_fold"/>
</dbReference>
<feature type="domain" description="Sulfatase-modifying factor enzyme-like" evidence="2">
    <location>
        <begin position="96"/>
        <end position="335"/>
    </location>
</feature>
<protein>
    <recommendedName>
        <fullName evidence="2">Sulfatase-modifying factor enzyme-like domain-containing protein</fullName>
    </recommendedName>
</protein>
<comment type="caution">
    <text evidence="3">The sequence shown here is derived from an EMBL/GenBank/DDBJ whole genome shotgun (WGS) entry which is preliminary data.</text>
</comment>
<evidence type="ECO:0000259" key="2">
    <source>
        <dbReference type="Pfam" id="PF03781"/>
    </source>
</evidence>
<dbReference type="PANTHER" id="PTHR23150">
    <property type="entry name" value="SULFATASE MODIFYING FACTOR 1, 2"/>
    <property type="match status" value="1"/>
</dbReference>
<evidence type="ECO:0000313" key="3">
    <source>
        <dbReference type="EMBL" id="KRO71332.1"/>
    </source>
</evidence>
<name>A0A0R2S8X5_9GAMM</name>
<dbReference type="AlphaFoldDB" id="A0A0R2S8X5"/>
<accession>A0A0R2S8X5</accession>
<proteinExistence type="predicted"/>
<dbReference type="Gene3D" id="3.90.1580.10">
    <property type="entry name" value="paralog of FGE (formylglycine-generating enzyme)"/>
    <property type="match status" value="1"/>
</dbReference>
<dbReference type="InterPro" id="IPR005532">
    <property type="entry name" value="SUMF_dom"/>
</dbReference>
<dbReference type="PANTHER" id="PTHR23150:SF19">
    <property type="entry name" value="FORMYLGLYCINE-GENERATING ENZYME"/>
    <property type="match status" value="1"/>
</dbReference>
<dbReference type="InterPro" id="IPR051043">
    <property type="entry name" value="Sulfatase_Mod_Factor_Kinase"/>
</dbReference>
<dbReference type="EMBL" id="LIBB01000200">
    <property type="protein sequence ID" value="KRO71332.1"/>
    <property type="molecule type" value="Genomic_DNA"/>
</dbReference>
<organism evidence="3 4">
    <name type="scientific">OM182 bacterium BACL3 MAG-120507-bin80</name>
    <dbReference type="NCBI Taxonomy" id="1655577"/>
    <lineage>
        <taxon>Bacteria</taxon>
        <taxon>Pseudomonadati</taxon>
        <taxon>Pseudomonadota</taxon>
        <taxon>Gammaproteobacteria</taxon>
        <taxon>OMG group</taxon>
        <taxon>OM182 clade</taxon>
    </lineage>
</organism>
<dbReference type="Pfam" id="PF03781">
    <property type="entry name" value="FGE-sulfatase"/>
    <property type="match status" value="1"/>
</dbReference>
<evidence type="ECO:0000313" key="4">
    <source>
        <dbReference type="Proteomes" id="UP000051934"/>
    </source>
</evidence>
<dbReference type="Proteomes" id="UP000051934">
    <property type="component" value="Unassembled WGS sequence"/>
</dbReference>